<evidence type="ECO:0000313" key="3">
    <source>
        <dbReference type="EMBL" id="ROT35948.1"/>
    </source>
</evidence>
<dbReference type="GeneID" id="39583948"/>
<feature type="transmembrane region" description="Helical" evidence="2">
    <location>
        <begin position="366"/>
        <end position="387"/>
    </location>
</feature>
<gene>
    <name evidence="3" type="ORF">SODALDRAFT_54938</name>
</gene>
<feature type="transmembrane region" description="Helical" evidence="2">
    <location>
        <begin position="234"/>
        <end position="253"/>
    </location>
</feature>
<feature type="transmembrane region" description="Helical" evidence="2">
    <location>
        <begin position="265"/>
        <end position="284"/>
    </location>
</feature>
<name>A0A3N2PN48_SODAK</name>
<organism evidence="3 4">
    <name type="scientific">Sodiomyces alkalinus (strain CBS 110278 / VKM F-3762 / F11)</name>
    <name type="common">Alkaliphilic filamentous fungus</name>
    <dbReference type="NCBI Taxonomy" id="1314773"/>
    <lineage>
        <taxon>Eukaryota</taxon>
        <taxon>Fungi</taxon>
        <taxon>Dikarya</taxon>
        <taxon>Ascomycota</taxon>
        <taxon>Pezizomycotina</taxon>
        <taxon>Sordariomycetes</taxon>
        <taxon>Hypocreomycetidae</taxon>
        <taxon>Glomerellales</taxon>
        <taxon>Plectosphaerellaceae</taxon>
        <taxon>Sodiomyces</taxon>
    </lineage>
</organism>
<feature type="transmembrane region" description="Helical" evidence="2">
    <location>
        <begin position="12"/>
        <end position="37"/>
    </location>
</feature>
<feature type="transmembrane region" description="Helical" evidence="2">
    <location>
        <begin position="304"/>
        <end position="322"/>
    </location>
</feature>
<feature type="region of interest" description="Disordered" evidence="1">
    <location>
        <begin position="418"/>
        <end position="472"/>
    </location>
</feature>
<feature type="transmembrane region" description="Helical" evidence="2">
    <location>
        <begin position="58"/>
        <end position="76"/>
    </location>
</feature>
<reference evidence="3 4" key="1">
    <citation type="journal article" date="2018" name="Mol. Ecol.">
        <title>The obligate alkalophilic soda-lake fungus Sodiomyces alkalinus has shifted to a protein diet.</title>
        <authorList>
            <person name="Grum-Grzhimaylo A.A."/>
            <person name="Falkoski D.L."/>
            <person name="van den Heuvel J."/>
            <person name="Valero-Jimenez C.A."/>
            <person name="Min B."/>
            <person name="Choi I.G."/>
            <person name="Lipzen A."/>
            <person name="Daum C.G."/>
            <person name="Aanen D.K."/>
            <person name="Tsang A."/>
            <person name="Henrissat B."/>
            <person name="Bilanenko E.N."/>
            <person name="de Vries R.P."/>
            <person name="van Kan J.A.L."/>
            <person name="Grigoriev I.V."/>
            <person name="Debets A.J.M."/>
        </authorList>
    </citation>
    <scope>NUCLEOTIDE SEQUENCE [LARGE SCALE GENOMIC DNA]</scope>
    <source>
        <strain evidence="3 4">F11</strain>
    </source>
</reference>
<keyword evidence="4" id="KW-1185">Reference proteome</keyword>
<evidence type="ECO:0000256" key="2">
    <source>
        <dbReference type="SAM" id="Phobius"/>
    </source>
</evidence>
<sequence>MAPVSAEPDIRYVPLLVVVTHFISVVVLATIVGRSLFLSYVSLPPTQATRARSERRSTLIPLFASLLAVSLAIAVYEASSYAVLSYKVWADQRAVDVPIRLCSEDNALLGNNATPSHIARWLTDTALYIDAYEVLAEQAGRFFWGQQIELATISWSLLLSIEGRRRKISSLWAYLALAHLVSLPFAQNLFYIALLLTPTPMPAREDSGYLDSAFRRVYSRIFPPKPINWMPHPALFLVPLTQSFGVVFCLPWIAGTSSFATAVLLNKALSFAPLVVPAVAPLNWGKVYDHPHSAYSALTDLFRFVSTATFLLHAKATALALLHNAPHTHFHRHSKLLPFDMGKRRISERTSTAFAKVLGSMFDHPMVTGVVWDVLLSGVSLIVWASIRPLDVIDVLAVATPFFKSTILERHHEEPCAYDDADISNSPGGADQPDGPASSTRSRTRLGTSSTSPKASSRSSRGSARRKKAQLEEMEYVPGPENRMVVEGDVQPDEDVDWEAAGLTWGLAYLGGLGFSSAAVFGAECISR</sequence>
<evidence type="ECO:0000256" key="1">
    <source>
        <dbReference type="SAM" id="MobiDB-lite"/>
    </source>
</evidence>
<dbReference type="Proteomes" id="UP000272025">
    <property type="component" value="Unassembled WGS sequence"/>
</dbReference>
<protein>
    <submittedName>
        <fullName evidence="3">Uncharacterized protein</fullName>
    </submittedName>
</protein>
<feature type="compositionally biased region" description="Low complexity" evidence="1">
    <location>
        <begin position="438"/>
        <end position="462"/>
    </location>
</feature>
<accession>A0A3N2PN48</accession>
<keyword evidence="2" id="KW-0472">Membrane</keyword>
<feature type="transmembrane region" description="Helical" evidence="2">
    <location>
        <begin position="171"/>
        <end position="194"/>
    </location>
</feature>
<dbReference type="AlphaFoldDB" id="A0A3N2PN48"/>
<evidence type="ECO:0000313" key="4">
    <source>
        <dbReference type="Proteomes" id="UP000272025"/>
    </source>
</evidence>
<dbReference type="EMBL" id="ML119060">
    <property type="protein sequence ID" value="ROT35948.1"/>
    <property type="molecule type" value="Genomic_DNA"/>
</dbReference>
<proteinExistence type="predicted"/>
<dbReference type="RefSeq" id="XP_028463754.1">
    <property type="nucleotide sequence ID" value="XM_028615471.1"/>
</dbReference>
<keyword evidence="2" id="KW-1133">Transmembrane helix</keyword>
<dbReference type="OrthoDB" id="2126185at2759"/>
<keyword evidence="2" id="KW-0812">Transmembrane</keyword>